<dbReference type="PANTHER" id="PTHR36115:SF10">
    <property type="entry name" value="RDD DOMAIN-CONTAINING PROTEIN"/>
    <property type="match status" value="1"/>
</dbReference>
<dbReference type="Pfam" id="PF06271">
    <property type="entry name" value="RDD"/>
    <property type="match status" value="1"/>
</dbReference>
<evidence type="ECO:0000313" key="9">
    <source>
        <dbReference type="Proteomes" id="UP000004699"/>
    </source>
</evidence>
<feature type="transmembrane region" description="Helical" evidence="6">
    <location>
        <begin position="58"/>
        <end position="76"/>
    </location>
</feature>
<evidence type="ECO:0000256" key="4">
    <source>
        <dbReference type="ARBA" id="ARBA00022989"/>
    </source>
</evidence>
<comment type="subcellular location">
    <subcellularLocation>
        <location evidence="1">Cell membrane</location>
        <topology evidence="1">Multi-pass membrane protein</topology>
    </subcellularLocation>
</comment>
<feature type="transmembrane region" description="Helical" evidence="6">
    <location>
        <begin position="21"/>
        <end position="46"/>
    </location>
</feature>
<evidence type="ECO:0000256" key="1">
    <source>
        <dbReference type="ARBA" id="ARBA00004651"/>
    </source>
</evidence>
<evidence type="ECO:0000256" key="5">
    <source>
        <dbReference type="ARBA" id="ARBA00023136"/>
    </source>
</evidence>
<feature type="transmembrane region" description="Helical" evidence="6">
    <location>
        <begin position="132"/>
        <end position="150"/>
    </location>
</feature>
<accession>B8KR07</accession>
<feature type="transmembrane region" description="Helical" evidence="6">
    <location>
        <begin position="97"/>
        <end position="120"/>
    </location>
</feature>
<gene>
    <name evidence="8" type="ORF">NOR51B_1358</name>
</gene>
<evidence type="ECO:0000256" key="6">
    <source>
        <dbReference type="SAM" id="Phobius"/>
    </source>
</evidence>
<sequence>MSENQPDDIFKRPSLARHFAAMVYDMFLVLPLFMAAVFVLVFTVGSAEEPDVISLPSWAVQSTWPVILILFFGLFWRKSGQTLGMQAWRIRLQPLEGGSVSWLQCVFRILIPVALTLPGFAGYEWGWWDARVSALAAFLPIAGLYGWRFFDRRKRYGHDVLSGTELILVPKQG</sequence>
<proteinExistence type="predicted"/>
<name>B8KR07_9GAMM</name>
<dbReference type="STRING" id="565045.NOR51B_1358"/>
<keyword evidence="3 6" id="KW-0812">Transmembrane</keyword>
<dbReference type="InterPro" id="IPR051791">
    <property type="entry name" value="Pra-immunoreactive"/>
</dbReference>
<protein>
    <recommendedName>
        <fullName evidence="7">RDD domain-containing protein</fullName>
    </recommendedName>
</protein>
<reference evidence="9" key="1">
    <citation type="journal article" date="2013" name="BMC Microbiol.">
        <title>Taxonomy and evolution of bacteriochlorophyll a-containing members of the OM60/NOR5 clade of marine gammaproteobacteria: description of Luminiphilus syltensis gen. nov., sp. nov., reclassification of Haliea rubra as Pseudohaliea rubra gen. nov., comb. nov., and emendation of Chromatocurvus halotolerans.</title>
        <authorList>
            <person name="Spring S."/>
            <person name="Riedel T."/>
            <person name="Sproer C."/>
            <person name="Yan S."/>
            <person name="Harder J."/>
            <person name="Fuchs B.M."/>
        </authorList>
    </citation>
    <scope>NUCLEOTIDE SEQUENCE [LARGE SCALE GENOMIC DNA]</scope>
    <source>
        <strain evidence="9">NOR51-B</strain>
    </source>
</reference>
<keyword evidence="5 6" id="KW-0472">Membrane</keyword>
<dbReference type="PANTHER" id="PTHR36115">
    <property type="entry name" value="PROLINE-RICH ANTIGEN HOMOLOG-RELATED"/>
    <property type="match status" value="1"/>
</dbReference>
<feature type="domain" description="RDD" evidence="7">
    <location>
        <begin position="13"/>
        <end position="162"/>
    </location>
</feature>
<dbReference type="Proteomes" id="UP000004699">
    <property type="component" value="Unassembled WGS sequence"/>
</dbReference>
<dbReference type="InterPro" id="IPR010432">
    <property type="entry name" value="RDD"/>
</dbReference>
<evidence type="ECO:0000313" key="8">
    <source>
        <dbReference type="EMBL" id="EED35413.1"/>
    </source>
</evidence>
<dbReference type="HOGENOM" id="CLU_053152_4_2_6"/>
<keyword evidence="2" id="KW-1003">Cell membrane</keyword>
<organism evidence="8 9">
    <name type="scientific">Luminiphilus syltensis NOR5-1B</name>
    <dbReference type="NCBI Taxonomy" id="565045"/>
    <lineage>
        <taxon>Bacteria</taxon>
        <taxon>Pseudomonadati</taxon>
        <taxon>Pseudomonadota</taxon>
        <taxon>Gammaproteobacteria</taxon>
        <taxon>Cellvibrionales</taxon>
        <taxon>Halieaceae</taxon>
        <taxon>Luminiphilus</taxon>
    </lineage>
</organism>
<dbReference type="RefSeq" id="WP_009020159.1">
    <property type="nucleotide sequence ID" value="NZ_DS999411.1"/>
</dbReference>
<dbReference type="eggNOG" id="COG1714">
    <property type="taxonomic scope" value="Bacteria"/>
</dbReference>
<evidence type="ECO:0000256" key="3">
    <source>
        <dbReference type="ARBA" id="ARBA00022692"/>
    </source>
</evidence>
<keyword evidence="4 6" id="KW-1133">Transmembrane helix</keyword>
<dbReference type="GO" id="GO:0005886">
    <property type="term" value="C:plasma membrane"/>
    <property type="evidence" value="ECO:0007669"/>
    <property type="project" value="UniProtKB-SubCell"/>
</dbReference>
<keyword evidence="9" id="KW-1185">Reference proteome</keyword>
<evidence type="ECO:0000256" key="2">
    <source>
        <dbReference type="ARBA" id="ARBA00022475"/>
    </source>
</evidence>
<dbReference type="OrthoDB" id="9793824at2"/>
<dbReference type="EMBL" id="DS999411">
    <property type="protein sequence ID" value="EED35413.1"/>
    <property type="molecule type" value="Genomic_DNA"/>
</dbReference>
<evidence type="ECO:0000259" key="7">
    <source>
        <dbReference type="Pfam" id="PF06271"/>
    </source>
</evidence>
<dbReference type="AlphaFoldDB" id="B8KR07"/>